<evidence type="ECO:0000256" key="2">
    <source>
        <dbReference type="SAM" id="MobiDB-lite"/>
    </source>
</evidence>
<dbReference type="STRING" id="1507870.A0A1V8SX58"/>
<name>A0A1V8SX58_9PEZI</name>
<feature type="region of interest" description="Disordered" evidence="2">
    <location>
        <begin position="435"/>
        <end position="534"/>
    </location>
</feature>
<protein>
    <recommendedName>
        <fullName evidence="3">Spindle pole body-associated protein cut12 domain-containing protein</fullName>
    </recommendedName>
</protein>
<keyword evidence="5" id="KW-1185">Reference proteome</keyword>
<proteinExistence type="predicted"/>
<feature type="compositionally biased region" description="Polar residues" evidence="2">
    <location>
        <begin position="197"/>
        <end position="208"/>
    </location>
</feature>
<comment type="caution">
    <text evidence="4">The sequence shown here is derived from an EMBL/GenBank/DDBJ whole genome shotgun (WGS) entry which is preliminary data.</text>
</comment>
<organism evidence="4 5">
    <name type="scientific">Cryoendolithus antarcticus</name>
    <dbReference type="NCBI Taxonomy" id="1507870"/>
    <lineage>
        <taxon>Eukaryota</taxon>
        <taxon>Fungi</taxon>
        <taxon>Dikarya</taxon>
        <taxon>Ascomycota</taxon>
        <taxon>Pezizomycotina</taxon>
        <taxon>Dothideomycetes</taxon>
        <taxon>Dothideomycetidae</taxon>
        <taxon>Cladosporiales</taxon>
        <taxon>Cladosporiaceae</taxon>
        <taxon>Cryoendolithus</taxon>
    </lineage>
</organism>
<accession>A0A1V8SX58</accession>
<evidence type="ECO:0000313" key="4">
    <source>
        <dbReference type="EMBL" id="OQO03621.1"/>
    </source>
</evidence>
<dbReference type="Pfam" id="PF11500">
    <property type="entry name" value="Cut12"/>
    <property type="match status" value="1"/>
</dbReference>
<dbReference type="AlphaFoldDB" id="A0A1V8SX58"/>
<feature type="region of interest" description="Disordered" evidence="2">
    <location>
        <begin position="386"/>
        <end position="408"/>
    </location>
</feature>
<dbReference type="InterPro" id="IPR021589">
    <property type="entry name" value="Cut12"/>
</dbReference>
<feature type="region of interest" description="Disordered" evidence="2">
    <location>
        <begin position="125"/>
        <end position="148"/>
    </location>
</feature>
<sequence>MLHWLAGAKAPEGAGEAEATFVDAPDTPAPVFAVRAFKHAIFGTPQTAQPKARRHSHNERDRQRPIPTAGRAPRPHMTRPKSASDAITFATKQAAALPDPMASPTKGILMTPGTANARRKTVTFGDHVNDEGAKRASQGGKSGLPDDFPGKFPSPWVASAELHDDDGIARGAREGGRSKLTEELHRVRDESAKRTFETQATDTASVDGNASVDMDEPTSESGIYWKREYDIYRANTTREVKKLVTKQRAAKSFAREKDQQCTELADELRQEKKKVDKLQKRAAELEAQLKALQVQLKIDVVPAAVATHDTEKPAVIARATRATELEAPIQTSAPPADLEAYVSSIVGAPAAKPDTKSSRPNRTRHRAGNLPTDIWTNQLVSSSPVVAHNAHRLDNSRTTGRAVTSGTNVAPSVNVTNVAERANLSAAQRSLPALPHVQISKHSHVVETTTSKETADRRDSLSPSHAPARSNGPLLQVSSNHDGSAAAPADRPPSPPKHEQNDLPEPPMSSPFQSDVVLGQPASPTRPKSGHTDRLLRCTIDYKENINPKTAVPLQLPGKEIIVVPRHIDVTADGGLRDRKGREVSADRIAAAKARLAARSESRTFAS</sequence>
<feature type="compositionally biased region" description="Polar residues" evidence="2">
    <location>
        <begin position="396"/>
        <end position="408"/>
    </location>
</feature>
<feature type="domain" description="Spindle pole body-associated protein cut12" evidence="3">
    <location>
        <begin position="186"/>
        <end position="289"/>
    </location>
</feature>
<gene>
    <name evidence="4" type="ORF">B0A48_10286</name>
</gene>
<keyword evidence="1" id="KW-0175">Coiled coil</keyword>
<evidence type="ECO:0000313" key="5">
    <source>
        <dbReference type="Proteomes" id="UP000192596"/>
    </source>
</evidence>
<reference evidence="5" key="1">
    <citation type="submission" date="2017-03" db="EMBL/GenBank/DDBJ databases">
        <title>Genomes of endolithic fungi from Antarctica.</title>
        <authorList>
            <person name="Coleine C."/>
            <person name="Masonjones S."/>
            <person name="Stajich J.E."/>
        </authorList>
    </citation>
    <scope>NUCLEOTIDE SEQUENCE [LARGE SCALE GENOMIC DNA]</scope>
    <source>
        <strain evidence="5">CCFEE 5527</strain>
    </source>
</reference>
<evidence type="ECO:0000256" key="1">
    <source>
        <dbReference type="SAM" id="Coils"/>
    </source>
</evidence>
<dbReference type="Proteomes" id="UP000192596">
    <property type="component" value="Unassembled WGS sequence"/>
</dbReference>
<feature type="region of interest" description="Disordered" evidence="2">
    <location>
        <begin position="349"/>
        <end position="373"/>
    </location>
</feature>
<dbReference type="EMBL" id="NAJO01000024">
    <property type="protein sequence ID" value="OQO03621.1"/>
    <property type="molecule type" value="Genomic_DNA"/>
</dbReference>
<feature type="region of interest" description="Disordered" evidence="2">
    <location>
        <begin position="42"/>
        <end position="84"/>
    </location>
</feature>
<feature type="coiled-coil region" evidence="1">
    <location>
        <begin position="254"/>
        <end position="295"/>
    </location>
</feature>
<dbReference type="OrthoDB" id="5383703at2759"/>
<evidence type="ECO:0000259" key="3">
    <source>
        <dbReference type="Pfam" id="PF11500"/>
    </source>
</evidence>
<feature type="region of interest" description="Disordered" evidence="2">
    <location>
        <begin position="188"/>
        <end position="217"/>
    </location>
</feature>
<dbReference type="InParanoid" id="A0A1V8SX58"/>